<dbReference type="Pfam" id="PF01479">
    <property type="entry name" value="S4"/>
    <property type="match status" value="1"/>
</dbReference>
<keyword evidence="2 5" id="KW-0694">RNA-binding</keyword>
<name>A0A3M9NS86_9BACT</name>
<sequence length="358" mass="41126">MMDEVNEDMDNLIPKDAAGEEEEQDELFERDTIICAKGQEPLRIDKFLMGRIEGATRNKIQQAIEAERVLLNDRPVKSNYKVRPLDKIIIYQDYSPGTNEIIPEDIPLKIVYEDDDVMVIDKDAGMVVHPGSGNPSGTLVNAVAFYLKKQNPQINENDLARFGLVHRIDKNTSGLLVMAKTAKAMTNLAKQFFDHTVHRRYVALVWGDFEENEGTIIAHVGRHQRFRKLFTAYPEGEHGKEAITHYKVLERFNYVTLVECRLETGRTHQIRVHMQYTGHPLFNDDTYGGDKIVKGTVFTKYKQFVDNCFALCPRHALHAQQLGFVHPTTKEQMNFESPLPEDMNSVIEKWRNYSASRN</sequence>
<dbReference type="PROSITE" id="PS50889">
    <property type="entry name" value="S4"/>
    <property type="match status" value="1"/>
</dbReference>
<dbReference type="InterPro" id="IPR002942">
    <property type="entry name" value="S4_RNA-bd"/>
</dbReference>
<evidence type="ECO:0000256" key="6">
    <source>
        <dbReference type="RuleBase" id="RU362028"/>
    </source>
</evidence>
<gene>
    <name evidence="9" type="ORF">EFY79_01880</name>
</gene>
<comment type="function">
    <text evidence="6">Responsible for synthesis of pseudouridine from uracil.</text>
</comment>
<accession>A0A3M9NS86</accession>
<dbReference type="InterPro" id="IPR006145">
    <property type="entry name" value="PsdUridine_synth_RsuA/RluA"/>
</dbReference>
<keyword evidence="3 6" id="KW-0413">Isomerase</keyword>
<protein>
    <recommendedName>
        <fullName evidence="6">Pseudouridine synthase</fullName>
        <ecNumber evidence="6">5.4.99.-</ecNumber>
    </recommendedName>
</protein>
<dbReference type="InterPro" id="IPR036986">
    <property type="entry name" value="S4_RNA-bd_sf"/>
</dbReference>
<evidence type="ECO:0000313" key="9">
    <source>
        <dbReference type="EMBL" id="RNI40073.1"/>
    </source>
</evidence>
<comment type="caution">
    <text evidence="9">The sequence shown here is derived from an EMBL/GenBank/DDBJ whole genome shotgun (WGS) entry which is preliminary data.</text>
</comment>
<feature type="domain" description="RNA-binding S4" evidence="8">
    <location>
        <begin position="42"/>
        <end position="107"/>
    </location>
</feature>
<proteinExistence type="inferred from homology"/>
<dbReference type="InterPro" id="IPR006225">
    <property type="entry name" value="PsdUridine_synth_RluC/D"/>
</dbReference>
<dbReference type="PANTHER" id="PTHR21600:SF44">
    <property type="entry name" value="RIBOSOMAL LARGE SUBUNIT PSEUDOURIDINE SYNTHASE D"/>
    <property type="match status" value="1"/>
</dbReference>
<evidence type="ECO:0000256" key="5">
    <source>
        <dbReference type="PROSITE-ProRule" id="PRU00182"/>
    </source>
</evidence>
<dbReference type="Proteomes" id="UP000267223">
    <property type="component" value="Unassembled WGS sequence"/>
</dbReference>
<dbReference type="SUPFAM" id="SSF55120">
    <property type="entry name" value="Pseudouridine synthase"/>
    <property type="match status" value="1"/>
</dbReference>
<dbReference type="FunFam" id="3.30.2350.10:FF:000006">
    <property type="entry name" value="Pseudouridine synthase"/>
    <property type="match status" value="1"/>
</dbReference>
<feature type="region of interest" description="Disordered" evidence="7">
    <location>
        <begin position="1"/>
        <end position="26"/>
    </location>
</feature>
<dbReference type="OrthoDB" id="9807829at2"/>
<evidence type="ECO:0000313" key="10">
    <source>
        <dbReference type="Proteomes" id="UP000267223"/>
    </source>
</evidence>
<feature type="compositionally biased region" description="Acidic residues" evidence="7">
    <location>
        <begin position="1"/>
        <end position="10"/>
    </location>
</feature>
<organism evidence="9 10">
    <name type="scientific">Hanamia caeni</name>
    <dbReference type="NCBI Taxonomy" id="2294116"/>
    <lineage>
        <taxon>Bacteria</taxon>
        <taxon>Pseudomonadati</taxon>
        <taxon>Bacteroidota</taxon>
        <taxon>Chitinophagia</taxon>
        <taxon>Chitinophagales</taxon>
        <taxon>Chitinophagaceae</taxon>
        <taxon>Hanamia</taxon>
    </lineage>
</organism>
<evidence type="ECO:0000259" key="8">
    <source>
        <dbReference type="SMART" id="SM00363"/>
    </source>
</evidence>
<dbReference type="Gene3D" id="3.30.2350.10">
    <property type="entry name" value="Pseudouridine synthase"/>
    <property type="match status" value="1"/>
</dbReference>
<dbReference type="PROSITE" id="PS01129">
    <property type="entry name" value="PSI_RLU"/>
    <property type="match status" value="1"/>
</dbReference>
<dbReference type="EC" id="5.4.99.-" evidence="6"/>
<comment type="catalytic activity">
    <reaction evidence="6">
        <text>a uridine in RNA = a pseudouridine in RNA</text>
        <dbReference type="Rhea" id="RHEA:48348"/>
        <dbReference type="Rhea" id="RHEA-COMP:12068"/>
        <dbReference type="Rhea" id="RHEA-COMP:12069"/>
        <dbReference type="ChEBI" id="CHEBI:65314"/>
        <dbReference type="ChEBI" id="CHEBI:65315"/>
    </reaction>
</comment>
<dbReference type="EMBL" id="RJJR01000001">
    <property type="protein sequence ID" value="RNI40073.1"/>
    <property type="molecule type" value="Genomic_DNA"/>
</dbReference>
<feature type="active site" evidence="4">
    <location>
        <position position="169"/>
    </location>
</feature>
<dbReference type="Gene3D" id="3.10.290.10">
    <property type="entry name" value="RNA-binding S4 domain"/>
    <property type="match status" value="1"/>
</dbReference>
<dbReference type="RefSeq" id="WP_123118963.1">
    <property type="nucleotide sequence ID" value="NZ_RJJR01000001.1"/>
</dbReference>
<dbReference type="InterPro" id="IPR006224">
    <property type="entry name" value="PsdUridine_synth_RluA-like_CS"/>
</dbReference>
<evidence type="ECO:0000256" key="3">
    <source>
        <dbReference type="ARBA" id="ARBA00023235"/>
    </source>
</evidence>
<dbReference type="GO" id="GO:0003723">
    <property type="term" value="F:RNA binding"/>
    <property type="evidence" value="ECO:0007669"/>
    <property type="project" value="UniProtKB-KW"/>
</dbReference>
<dbReference type="InterPro" id="IPR050188">
    <property type="entry name" value="RluA_PseudoU_synthase"/>
</dbReference>
<dbReference type="GO" id="GO:0120159">
    <property type="term" value="F:rRNA pseudouridine synthase activity"/>
    <property type="evidence" value="ECO:0007669"/>
    <property type="project" value="UniProtKB-ARBA"/>
</dbReference>
<dbReference type="SMART" id="SM00363">
    <property type="entry name" value="S4"/>
    <property type="match status" value="1"/>
</dbReference>
<dbReference type="InterPro" id="IPR020103">
    <property type="entry name" value="PsdUridine_synth_cat_dom_sf"/>
</dbReference>
<keyword evidence="10" id="KW-1185">Reference proteome</keyword>
<evidence type="ECO:0000256" key="7">
    <source>
        <dbReference type="SAM" id="MobiDB-lite"/>
    </source>
</evidence>
<dbReference type="NCBIfam" id="TIGR00005">
    <property type="entry name" value="rluA_subfam"/>
    <property type="match status" value="1"/>
</dbReference>
<comment type="similarity">
    <text evidence="1 6">Belongs to the pseudouridine synthase RluA family.</text>
</comment>
<evidence type="ECO:0000256" key="1">
    <source>
        <dbReference type="ARBA" id="ARBA00010876"/>
    </source>
</evidence>
<dbReference type="SUPFAM" id="SSF55174">
    <property type="entry name" value="Alpha-L RNA-binding motif"/>
    <property type="match status" value="1"/>
</dbReference>
<reference evidence="9 10" key="1">
    <citation type="submission" date="2018-11" db="EMBL/GenBank/DDBJ databases">
        <title>Draft genome sequence of Ferruginibacter sp. BO-59.</title>
        <authorList>
            <person name="Im W.T."/>
        </authorList>
    </citation>
    <scope>NUCLEOTIDE SEQUENCE [LARGE SCALE GENOMIC DNA]</scope>
    <source>
        <strain evidence="9 10">BO-59</strain>
    </source>
</reference>
<dbReference type="AlphaFoldDB" id="A0A3M9NS86"/>
<dbReference type="CDD" id="cd00165">
    <property type="entry name" value="S4"/>
    <property type="match status" value="1"/>
</dbReference>
<dbReference type="CDD" id="cd02869">
    <property type="entry name" value="PseudoU_synth_RluA_like"/>
    <property type="match status" value="1"/>
</dbReference>
<evidence type="ECO:0000256" key="4">
    <source>
        <dbReference type="PIRSR" id="PIRSR606225-1"/>
    </source>
</evidence>
<evidence type="ECO:0000256" key="2">
    <source>
        <dbReference type="ARBA" id="ARBA00022884"/>
    </source>
</evidence>
<dbReference type="Pfam" id="PF00849">
    <property type="entry name" value="PseudoU_synth_2"/>
    <property type="match status" value="1"/>
</dbReference>
<dbReference type="PANTHER" id="PTHR21600">
    <property type="entry name" value="MITOCHONDRIAL RNA PSEUDOURIDINE SYNTHASE"/>
    <property type="match status" value="1"/>
</dbReference>
<dbReference type="GO" id="GO:0000455">
    <property type="term" value="P:enzyme-directed rRNA pseudouridine synthesis"/>
    <property type="evidence" value="ECO:0007669"/>
    <property type="project" value="UniProtKB-ARBA"/>
</dbReference>